<protein>
    <submittedName>
        <fullName evidence="3">Uncharacterized protein</fullName>
    </submittedName>
</protein>
<gene>
    <name evidence="3" type="ORF">LSH36_139g03021</name>
</gene>
<feature type="compositionally biased region" description="Pro residues" evidence="1">
    <location>
        <begin position="159"/>
        <end position="196"/>
    </location>
</feature>
<dbReference type="EMBL" id="JAODUP010000139">
    <property type="protein sequence ID" value="KAK2160140.1"/>
    <property type="molecule type" value="Genomic_DNA"/>
</dbReference>
<keyword evidence="4" id="KW-1185">Reference proteome</keyword>
<feature type="compositionally biased region" description="Acidic residues" evidence="1">
    <location>
        <begin position="69"/>
        <end position="80"/>
    </location>
</feature>
<accession>A0AAD9JXT3</accession>
<dbReference type="Proteomes" id="UP001208570">
    <property type="component" value="Unassembled WGS sequence"/>
</dbReference>
<feature type="region of interest" description="Disordered" evidence="1">
    <location>
        <begin position="137"/>
        <end position="202"/>
    </location>
</feature>
<feature type="compositionally biased region" description="Acidic residues" evidence="1">
    <location>
        <begin position="50"/>
        <end position="59"/>
    </location>
</feature>
<evidence type="ECO:0000313" key="3">
    <source>
        <dbReference type="EMBL" id="KAK2160140.1"/>
    </source>
</evidence>
<name>A0AAD9JXT3_9ANNE</name>
<feature type="compositionally biased region" description="Basic and acidic residues" evidence="1">
    <location>
        <begin position="17"/>
        <end position="34"/>
    </location>
</feature>
<dbReference type="AlphaFoldDB" id="A0AAD9JXT3"/>
<feature type="transmembrane region" description="Helical" evidence="2">
    <location>
        <begin position="213"/>
        <end position="231"/>
    </location>
</feature>
<proteinExistence type="predicted"/>
<feature type="region of interest" description="Disordered" evidence="1">
    <location>
        <begin position="1"/>
        <end position="80"/>
    </location>
</feature>
<evidence type="ECO:0000313" key="4">
    <source>
        <dbReference type="Proteomes" id="UP001208570"/>
    </source>
</evidence>
<evidence type="ECO:0000256" key="1">
    <source>
        <dbReference type="SAM" id="MobiDB-lite"/>
    </source>
</evidence>
<keyword evidence="2" id="KW-0812">Transmembrane</keyword>
<comment type="caution">
    <text evidence="3">The sequence shown here is derived from an EMBL/GenBank/DDBJ whole genome shotgun (WGS) entry which is preliminary data.</text>
</comment>
<reference evidence="3" key="1">
    <citation type="journal article" date="2023" name="Mol. Biol. Evol.">
        <title>Third-Generation Sequencing Reveals the Adaptive Role of the Epigenome in Three Deep-Sea Polychaetes.</title>
        <authorList>
            <person name="Perez M."/>
            <person name="Aroh O."/>
            <person name="Sun Y."/>
            <person name="Lan Y."/>
            <person name="Juniper S.K."/>
            <person name="Young C.R."/>
            <person name="Angers B."/>
            <person name="Qian P.Y."/>
        </authorList>
    </citation>
    <scope>NUCLEOTIDE SEQUENCE</scope>
    <source>
        <strain evidence="3">P08H-3</strain>
    </source>
</reference>
<sequence length="239" mass="26943">MGDFLGNQPTNIGVSRIRTDNLERDNEEHGKSAEEQVIGCEEDAKKTHYEEEEDQEEEGVTPNFKIDYDNGDDDGLDSEYENNNEITVDEVTVQVANPKPDVVYTHETVTSPTPEPTPIPTVTAIALPNKVTMPEYPPVSDYQFNSPDQYKLPNQYPDQIPPPNQYPDQIPPPNQYPDQYPPPNPYPDQYPPPNQYPPMESNKGYNTHPCVKTSLVLLFLLAIGFAVIYALDKTGTIKF</sequence>
<organism evidence="3 4">
    <name type="scientific">Paralvinella palmiformis</name>
    <dbReference type="NCBI Taxonomy" id="53620"/>
    <lineage>
        <taxon>Eukaryota</taxon>
        <taxon>Metazoa</taxon>
        <taxon>Spiralia</taxon>
        <taxon>Lophotrochozoa</taxon>
        <taxon>Annelida</taxon>
        <taxon>Polychaeta</taxon>
        <taxon>Sedentaria</taxon>
        <taxon>Canalipalpata</taxon>
        <taxon>Terebellida</taxon>
        <taxon>Terebelliformia</taxon>
        <taxon>Alvinellidae</taxon>
        <taxon>Paralvinella</taxon>
    </lineage>
</organism>
<evidence type="ECO:0000256" key="2">
    <source>
        <dbReference type="SAM" id="Phobius"/>
    </source>
</evidence>
<keyword evidence="2" id="KW-0472">Membrane</keyword>
<keyword evidence="2" id="KW-1133">Transmembrane helix</keyword>